<evidence type="ECO:0000313" key="2">
    <source>
        <dbReference type="Proteomes" id="UP000573729"/>
    </source>
</evidence>
<proteinExistence type="predicted"/>
<protein>
    <submittedName>
        <fullName evidence="1">Uncharacterized protein</fullName>
    </submittedName>
</protein>
<sequence length="76" mass="8687">MNRNGKTAGYTVISKPGHRCNLPDVAAHAPGTVVRCDGTILRGGQERSCGQQWRLFERFHLFRAPSRVWQEEDFSW</sequence>
<keyword evidence="2" id="KW-1185">Reference proteome</keyword>
<name>A0A7W7FI42_9MICO</name>
<gene>
    <name evidence="1" type="ORF">BKA24_001750</name>
</gene>
<accession>A0A7W7FI42</accession>
<evidence type="ECO:0000313" key="1">
    <source>
        <dbReference type="EMBL" id="MBB4667041.1"/>
    </source>
</evidence>
<dbReference type="AlphaFoldDB" id="A0A7W7FI42"/>
<reference evidence="1 2" key="1">
    <citation type="submission" date="2020-08" db="EMBL/GenBank/DDBJ databases">
        <title>Sequencing the genomes of 1000 actinobacteria strains.</title>
        <authorList>
            <person name="Klenk H.-P."/>
        </authorList>
    </citation>
    <scope>NUCLEOTIDE SEQUENCE [LARGE SCALE GENOMIC DNA]</scope>
    <source>
        <strain evidence="1 2">DSM 24947</strain>
    </source>
</reference>
<organism evidence="1 2">
    <name type="scientific">Microbacterium marinum</name>
    <dbReference type="NCBI Taxonomy" id="421115"/>
    <lineage>
        <taxon>Bacteria</taxon>
        <taxon>Bacillati</taxon>
        <taxon>Actinomycetota</taxon>
        <taxon>Actinomycetes</taxon>
        <taxon>Micrococcales</taxon>
        <taxon>Microbacteriaceae</taxon>
        <taxon>Microbacterium</taxon>
    </lineage>
</organism>
<dbReference type="RefSeq" id="WP_184217168.1">
    <property type="nucleotide sequence ID" value="NZ_JACHMD010000001.1"/>
</dbReference>
<dbReference type="Proteomes" id="UP000573729">
    <property type="component" value="Unassembled WGS sequence"/>
</dbReference>
<comment type="caution">
    <text evidence="1">The sequence shown here is derived from an EMBL/GenBank/DDBJ whole genome shotgun (WGS) entry which is preliminary data.</text>
</comment>
<dbReference type="EMBL" id="JACHMD010000001">
    <property type="protein sequence ID" value="MBB4667041.1"/>
    <property type="molecule type" value="Genomic_DNA"/>
</dbReference>